<proteinExistence type="predicted"/>
<organism evidence="2 3">
    <name type="scientific">Trichoglossum hirsutum</name>
    <dbReference type="NCBI Taxonomy" id="265104"/>
    <lineage>
        <taxon>Eukaryota</taxon>
        <taxon>Fungi</taxon>
        <taxon>Dikarya</taxon>
        <taxon>Ascomycota</taxon>
        <taxon>Pezizomycotina</taxon>
        <taxon>Geoglossomycetes</taxon>
        <taxon>Geoglossales</taxon>
        <taxon>Geoglossaceae</taxon>
        <taxon>Trichoglossum</taxon>
    </lineage>
</organism>
<gene>
    <name evidence="2" type="ORF">GP486_006867</name>
</gene>
<evidence type="ECO:0000313" key="3">
    <source>
        <dbReference type="Proteomes" id="UP000750711"/>
    </source>
</evidence>
<reference evidence="2" key="1">
    <citation type="submission" date="2021-03" db="EMBL/GenBank/DDBJ databases">
        <title>Comparative genomics and phylogenomic investigation of the class Geoglossomycetes provide insights into ecological specialization and systematics.</title>
        <authorList>
            <person name="Melie T."/>
            <person name="Pirro S."/>
            <person name="Miller A.N."/>
            <person name="Quandt A."/>
        </authorList>
    </citation>
    <scope>NUCLEOTIDE SEQUENCE</scope>
    <source>
        <strain evidence="2">CAQ_001_2017</strain>
    </source>
</reference>
<name>A0A9P8ICT4_9PEZI</name>
<evidence type="ECO:0000313" key="2">
    <source>
        <dbReference type="EMBL" id="KAH0552934.1"/>
    </source>
</evidence>
<sequence length="152" mass="17069">MATPKLNDIIAGVIDKEHRQRGKESSTALAVKVRGKGKGDKTKHCTHCNRDGHNNLECWKLHPEKKPEKKEKKKSKDNDSKDSKKSKDKSKKSDQKEIIGMTAHTTKGDQSNSAWIFDSGVSHYMCNNRNLFTRFSSLNQIATIANNSTMAI</sequence>
<protein>
    <submittedName>
        <fullName evidence="2">Uncharacterized protein</fullName>
    </submittedName>
</protein>
<keyword evidence="3" id="KW-1185">Reference proteome</keyword>
<dbReference type="Proteomes" id="UP000750711">
    <property type="component" value="Unassembled WGS sequence"/>
</dbReference>
<feature type="region of interest" description="Disordered" evidence="1">
    <location>
        <begin position="16"/>
        <end position="105"/>
    </location>
</feature>
<comment type="caution">
    <text evidence="2">The sequence shown here is derived from an EMBL/GenBank/DDBJ whole genome shotgun (WGS) entry which is preliminary data.</text>
</comment>
<dbReference type="AlphaFoldDB" id="A0A9P8ICT4"/>
<feature type="compositionally biased region" description="Basic and acidic residues" evidence="1">
    <location>
        <begin position="37"/>
        <end position="97"/>
    </location>
</feature>
<accession>A0A9P8ICT4</accession>
<dbReference type="EMBL" id="JAGHQM010001696">
    <property type="protein sequence ID" value="KAH0552934.1"/>
    <property type="molecule type" value="Genomic_DNA"/>
</dbReference>
<evidence type="ECO:0000256" key="1">
    <source>
        <dbReference type="SAM" id="MobiDB-lite"/>
    </source>
</evidence>